<evidence type="ECO:0008006" key="3">
    <source>
        <dbReference type="Google" id="ProtNLM"/>
    </source>
</evidence>
<dbReference type="AlphaFoldDB" id="A0ABD5BBZ4"/>
<protein>
    <recommendedName>
        <fullName evidence="3">Bacteriocin</fullName>
    </recommendedName>
</protein>
<accession>A0ABD5BBZ4</accession>
<dbReference type="RefSeq" id="WP_086980095.1">
    <property type="nucleotide sequence ID" value="NZ_CP040516.1"/>
</dbReference>
<evidence type="ECO:0000313" key="2">
    <source>
        <dbReference type="Proteomes" id="UP001239265"/>
    </source>
</evidence>
<name>A0ABD5BBZ4_ELIMR</name>
<dbReference type="NCBIfam" id="NF047798">
    <property type="entry name" value="leader_Chryseo"/>
    <property type="match status" value="1"/>
</dbReference>
<evidence type="ECO:0000313" key="1">
    <source>
        <dbReference type="EMBL" id="MDQ8751051.1"/>
    </source>
</evidence>
<dbReference type="Proteomes" id="UP001239265">
    <property type="component" value="Unassembled WGS sequence"/>
</dbReference>
<dbReference type="EMBL" id="JAUCQJ010000007">
    <property type="protein sequence ID" value="MDQ8751051.1"/>
    <property type="molecule type" value="Genomic_DNA"/>
</dbReference>
<dbReference type="InterPro" id="IPR058074">
    <property type="entry name" value="Bacteriocin-like"/>
</dbReference>
<organism evidence="1 2">
    <name type="scientific">Elizabethkingia miricola</name>
    <name type="common">Chryseobacterium miricola</name>
    <dbReference type="NCBI Taxonomy" id="172045"/>
    <lineage>
        <taxon>Bacteria</taxon>
        <taxon>Pseudomonadati</taxon>
        <taxon>Bacteroidota</taxon>
        <taxon>Flavobacteriia</taxon>
        <taxon>Flavobacteriales</taxon>
        <taxon>Weeksellaceae</taxon>
        <taxon>Elizabethkingia</taxon>
    </lineage>
</organism>
<sequence>MKNLRKLSRTNLKEIQGGAFTGLCHGEIITVDNAPGAGMPYDCGCSTLIWCESLSACIQRGQFSSSSCKTKEL</sequence>
<gene>
    <name evidence="1" type="ORF">QT385_20520</name>
</gene>
<proteinExistence type="predicted"/>
<reference evidence="1 2" key="1">
    <citation type="submission" date="2023-06" db="EMBL/GenBank/DDBJ databases">
        <title>Nosocomial Elizabethkingia miricola genome.</title>
        <authorList>
            <person name="Morgado S."/>
            <person name="Fonseca E."/>
            <person name="Freitas F."/>
            <person name="Vicente A.C."/>
        </authorList>
    </citation>
    <scope>NUCLEOTIDE SEQUENCE [LARGE SCALE GENOMIC DNA]</scope>
    <source>
        <strain evidence="1 2">EM15</strain>
    </source>
</reference>
<comment type="caution">
    <text evidence="1">The sequence shown here is derived from an EMBL/GenBank/DDBJ whole genome shotgun (WGS) entry which is preliminary data.</text>
</comment>